<dbReference type="AlphaFoldDB" id="A0A7W5XLM9"/>
<feature type="compositionally biased region" description="Basic and acidic residues" evidence="6">
    <location>
        <begin position="80"/>
        <end position="118"/>
    </location>
</feature>
<proteinExistence type="predicted"/>
<evidence type="ECO:0000313" key="9">
    <source>
        <dbReference type="EMBL" id="MBB3668390.1"/>
    </source>
</evidence>
<feature type="region of interest" description="Disordered" evidence="6">
    <location>
        <begin position="62"/>
        <end position="167"/>
    </location>
</feature>
<evidence type="ECO:0000259" key="8">
    <source>
        <dbReference type="Pfam" id="PF13396"/>
    </source>
</evidence>
<evidence type="ECO:0000313" key="10">
    <source>
        <dbReference type="Proteomes" id="UP000547528"/>
    </source>
</evidence>
<accession>A0A7W5XLM9</accession>
<feature type="transmembrane region" description="Helical" evidence="7">
    <location>
        <begin position="39"/>
        <end position="60"/>
    </location>
</feature>
<organism evidence="9 10">
    <name type="scientific">Garicola koreensis</name>
    <dbReference type="NCBI Taxonomy" id="1262554"/>
    <lineage>
        <taxon>Bacteria</taxon>
        <taxon>Bacillati</taxon>
        <taxon>Actinomycetota</taxon>
        <taxon>Actinomycetes</taxon>
        <taxon>Micrococcales</taxon>
        <taxon>Micrococcaceae</taxon>
        <taxon>Garicola</taxon>
    </lineage>
</organism>
<dbReference type="GO" id="GO:0005886">
    <property type="term" value="C:plasma membrane"/>
    <property type="evidence" value="ECO:0007669"/>
    <property type="project" value="UniProtKB-SubCell"/>
</dbReference>
<evidence type="ECO:0000256" key="4">
    <source>
        <dbReference type="ARBA" id="ARBA00022989"/>
    </source>
</evidence>
<evidence type="ECO:0000256" key="5">
    <source>
        <dbReference type="ARBA" id="ARBA00023136"/>
    </source>
</evidence>
<evidence type="ECO:0000256" key="3">
    <source>
        <dbReference type="ARBA" id="ARBA00022692"/>
    </source>
</evidence>
<evidence type="ECO:0000256" key="6">
    <source>
        <dbReference type="SAM" id="MobiDB-lite"/>
    </source>
</evidence>
<reference evidence="9 10" key="1">
    <citation type="submission" date="2020-08" db="EMBL/GenBank/DDBJ databases">
        <title>Sequencing the genomes of 1000 actinobacteria strains.</title>
        <authorList>
            <person name="Klenk H.-P."/>
        </authorList>
    </citation>
    <scope>NUCLEOTIDE SEQUENCE [LARGE SCALE GENOMIC DNA]</scope>
    <source>
        <strain evidence="9 10">DSM 28238</strain>
    </source>
</reference>
<evidence type="ECO:0000256" key="2">
    <source>
        <dbReference type="ARBA" id="ARBA00022475"/>
    </source>
</evidence>
<name>A0A7W5XLM9_9MICC</name>
<protein>
    <recommendedName>
        <fullName evidence="8">Cardiolipin synthase N-terminal domain-containing protein</fullName>
    </recommendedName>
</protein>
<feature type="domain" description="Cardiolipin synthase N-terminal" evidence="8">
    <location>
        <begin position="15"/>
        <end position="59"/>
    </location>
</feature>
<dbReference type="Pfam" id="PF13396">
    <property type="entry name" value="PLDc_N"/>
    <property type="match status" value="1"/>
</dbReference>
<keyword evidence="2" id="KW-1003">Cell membrane</keyword>
<feature type="compositionally biased region" description="Basic and acidic residues" evidence="6">
    <location>
        <begin position="138"/>
        <end position="149"/>
    </location>
</feature>
<feature type="compositionally biased region" description="Low complexity" evidence="6">
    <location>
        <begin position="119"/>
        <end position="128"/>
    </location>
</feature>
<evidence type="ECO:0000256" key="1">
    <source>
        <dbReference type="ARBA" id="ARBA00004651"/>
    </source>
</evidence>
<comment type="caution">
    <text evidence="9">The sequence shown here is derived from an EMBL/GenBank/DDBJ whole genome shotgun (WGS) entry which is preliminary data.</text>
</comment>
<sequence length="167" mass="18638">MVRFFIGLGVVALGLLIYCTVECIQTPRHRVRVLPKVSWIFIILLLPLLGPGLWMAFGRAKDTPAAPQRRGPAAPDDDPEFLRRVEIERRQHQRREQETQKSAEQARKRREEAERRDSQQSSEQSSDSTGADAATGESDSRSSEDPRASDDDESEGGPDTGPTPQRG</sequence>
<dbReference type="InterPro" id="IPR027379">
    <property type="entry name" value="CLS_N"/>
</dbReference>
<dbReference type="EMBL" id="JACIBT010000017">
    <property type="protein sequence ID" value="MBB3668390.1"/>
    <property type="molecule type" value="Genomic_DNA"/>
</dbReference>
<keyword evidence="4 7" id="KW-1133">Transmembrane helix</keyword>
<keyword evidence="5 7" id="KW-0472">Membrane</keyword>
<feature type="compositionally biased region" description="Low complexity" evidence="6">
    <location>
        <begin position="64"/>
        <end position="74"/>
    </location>
</feature>
<comment type="subcellular location">
    <subcellularLocation>
        <location evidence="1">Cell membrane</location>
        <topology evidence="1">Multi-pass membrane protein</topology>
    </subcellularLocation>
</comment>
<dbReference type="Proteomes" id="UP000547528">
    <property type="component" value="Unassembled WGS sequence"/>
</dbReference>
<evidence type="ECO:0000256" key="7">
    <source>
        <dbReference type="SAM" id="Phobius"/>
    </source>
</evidence>
<dbReference type="RefSeq" id="WP_183358794.1">
    <property type="nucleotide sequence ID" value="NZ_BAABKR010000016.1"/>
</dbReference>
<keyword evidence="10" id="KW-1185">Reference proteome</keyword>
<gene>
    <name evidence="9" type="ORF">FHX47_002025</name>
</gene>
<keyword evidence="3 7" id="KW-0812">Transmembrane</keyword>